<comment type="caution">
    <text evidence="2">The sequence shown here is derived from an EMBL/GenBank/DDBJ whole genome shotgun (WGS) entry which is preliminary data.</text>
</comment>
<dbReference type="EMBL" id="JBEGCJ010000002">
    <property type="protein sequence ID" value="MEQ6916653.1"/>
    <property type="molecule type" value="Genomic_DNA"/>
</dbReference>
<accession>A0ABV1NC71</accession>
<name>A0ABV1NC71_9GAMM</name>
<evidence type="ECO:0000256" key="1">
    <source>
        <dbReference type="SAM" id="Coils"/>
    </source>
</evidence>
<evidence type="ECO:0000313" key="2">
    <source>
        <dbReference type="EMBL" id="MEQ6916653.1"/>
    </source>
</evidence>
<keyword evidence="3" id="KW-1185">Reference proteome</keyword>
<dbReference type="Proteomes" id="UP001442468">
    <property type="component" value="Unassembled WGS sequence"/>
</dbReference>
<proteinExistence type="predicted"/>
<evidence type="ECO:0000313" key="3">
    <source>
        <dbReference type="Proteomes" id="UP001442468"/>
    </source>
</evidence>
<keyword evidence="1" id="KW-0175">Coiled coil</keyword>
<protein>
    <submittedName>
        <fullName evidence="2">Uncharacterized protein</fullName>
    </submittedName>
</protein>
<gene>
    <name evidence="2" type="ORF">ABE960_03800</name>
</gene>
<organism evidence="2 3">
    <name type="scientific">Halomonas aquatica</name>
    <dbReference type="NCBI Taxonomy" id="3151123"/>
    <lineage>
        <taxon>Bacteria</taxon>
        <taxon>Pseudomonadati</taxon>
        <taxon>Pseudomonadota</taxon>
        <taxon>Gammaproteobacteria</taxon>
        <taxon>Oceanospirillales</taxon>
        <taxon>Halomonadaceae</taxon>
        <taxon>Halomonas</taxon>
    </lineage>
</organism>
<feature type="coiled-coil region" evidence="1">
    <location>
        <begin position="48"/>
        <end position="75"/>
    </location>
</feature>
<sequence length="145" mass="16262">MTDNSPSPFILPNSVLKRRPGLLEGAMANPSPRQWAEHLELIKADGKLTSVDDMLALMRSELDRLQEQIDSDKELDRHSETVLAAATVDLLDEGNAPEQRESHRDVYFALLLGYLYGRLTKPGKKSEAEDSTALIKMMLDRARKS</sequence>
<reference evidence="2 3" key="1">
    <citation type="submission" date="2024-05" db="EMBL/GenBank/DDBJ databases">
        <title>Halomonas sp. SSM6 16S ribosomal RNA gene Genome sequencing and assembly.</title>
        <authorList>
            <person name="Yook S."/>
        </authorList>
    </citation>
    <scope>NUCLEOTIDE SEQUENCE [LARGE SCALE GENOMIC DNA]</scope>
    <source>
        <strain evidence="2 3">SSM6</strain>
    </source>
</reference>
<dbReference type="RefSeq" id="WP_349760922.1">
    <property type="nucleotide sequence ID" value="NZ_JBEGCJ010000002.1"/>
</dbReference>